<dbReference type="EMBL" id="JAENHL010000007">
    <property type="protein sequence ID" value="MBK1868844.1"/>
    <property type="molecule type" value="Genomic_DNA"/>
</dbReference>
<sequence>MTSLPRVRIGMIGYGGMGKAHSYAYRALNTLRKLPVEPELHIISGRHQAGVEKAAAAYGFARSTADWRKIVESPDVDIVDICTPPGTHAEIAAAAAAHGKAVISEKPLATSYEEGRMALEAVRKAGVLNAVGFNYRKLPAVSLMKRMIDDGKVGKIQHWRAIWMSDEFIDPNIPFDWRFERKMGGTTIADLGAHLIDMAQWMVGDIAEVSAQSETFVRERTDPAKPGGTRKVEIDDASSALVRFSNGARGIMEMTRSCVRRPCDFTVEVNGTLGTLHFDYARLNELLYGDGSDAVELYGMRRIRAEHISHPYAANWWAIGQGVGYGSSFVNHFGDLLEKWPQGPWDPDFAQGLKVQAVCDAMEQSAAGRQWVSVASIGN</sequence>
<reference evidence="1" key="1">
    <citation type="submission" date="2021-01" db="EMBL/GenBank/DDBJ databases">
        <authorList>
            <person name="Sun Q."/>
        </authorList>
    </citation>
    <scope>NUCLEOTIDE SEQUENCE</scope>
    <source>
        <strain evidence="1">YIM B02566</strain>
    </source>
</reference>
<accession>A0ACC5R850</accession>
<name>A0ACC5R850_9HYPH</name>
<keyword evidence="2" id="KW-1185">Reference proteome</keyword>
<protein>
    <submittedName>
        <fullName evidence="1">Gfo/Idh/MocA family oxidoreductase</fullName>
    </submittedName>
</protein>
<comment type="caution">
    <text evidence="1">The sequence shown here is derived from an EMBL/GenBank/DDBJ whole genome shotgun (WGS) entry which is preliminary data.</text>
</comment>
<dbReference type="Proteomes" id="UP000616151">
    <property type="component" value="Unassembled WGS sequence"/>
</dbReference>
<organism evidence="1 2">
    <name type="scientific">Taklimakanibacter albus</name>
    <dbReference type="NCBI Taxonomy" id="2800327"/>
    <lineage>
        <taxon>Bacteria</taxon>
        <taxon>Pseudomonadati</taxon>
        <taxon>Pseudomonadota</taxon>
        <taxon>Alphaproteobacteria</taxon>
        <taxon>Hyphomicrobiales</taxon>
        <taxon>Aestuariivirgaceae</taxon>
        <taxon>Taklimakanibacter</taxon>
    </lineage>
</organism>
<proteinExistence type="predicted"/>
<evidence type="ECO:0000313" key="1">
    <source>
        <dbReference type="EMBL" id="MBK1868844.1"/>
    </source>
</evidence>
<gene>
    <name evidence="1" type="ORF">JHL16_20975</name>
</gene>
<evidence type="ECO:0000313" key="2">
    <source>
        <dbReference type="Proteomes" id="UP000616151"/>
    </source>
</evidence>